<dbReference type="SUPFAM" id="SSF51101">
    <property type="entry name" value="Mannose-binding lectins"/>
    <property type="match status" value="2"/>
</dbReference>
<evidence type="ECO:0000313" key="3">
    <source>
        <dbReference type="EMBL" id="URE19106.1"/>
    </source>
</evidence>
<protein>
    <submittedName>
        <fullName evidence="3">Jacalin</fullName>
    </submittedName>
</protein>
<dbReference type="InterPro" id="IPR033734">
    <property type="entry name" value="Jacalin-like_lectin_dom_plant"/>
</dbReference>
<dbReference type="Gene3D" id="2.100.10.30">
    <property type="entry name" value="Jacalin-like lectin domain"/>
    <property type="match status" value="2"/>
</dbReference>
<dbReference type="PANTHER" id="PTHR47293">
    <property type="entry name" value="JACALIN-RELATED LECTIN 3"/>
    <property type="match status" value="1"/>
</dbReference>
<dbReference type="GO" id="GO:0030246">
    <property type="term" value="F:carbohydrate binding"/>
    <property type="evidence" value="ECO:0007669"/>
    <property type="project" value="UniProtKB-KW"/>
</dbReference>
<gene>
    <name evidence="3" type="ORF">MUK42_11178</name>
</gene>
<dbReference type="Proteomes" id="UP001055439">
    <property type="component" value="Chromosome 7"/>
</dbReference>
<keyword evidence="4" id="KW-1185">Reference proteome</keyword>
<sequence length="451" mass="49258">MEEDFVFVFVHPQQQADTDPKSNIVNEEIVVKVGPRGDVVSRSVEWDESSYGNVKQILVTHGNAINSIQIIYDINGTVALAHRHGGDGDYFDCISFEPSEYLTSIGGHYGPVELRGAAVMRSLEFGTNRRKYGPFGWEEGTPFCFDFHSGLDFGGFHGRSTGSHLSALGIYVKSISLKHHFKPDPPQRHAAPPRLCSASVDPCACSFMFVGGMGGRKQSNIVNEEIVVKVGPRGDVVSLSAEWDESSYGNVKQILVTHGNAINSIQIIYDINGTVALAHRHGGDGDYFDCVSHLLPPAHLSPSLFLYPLCGLQISFEPSEYLTSIGGHYGPVEQRGAAVMRSLEFGTNRRKYGPFGWEEGTPFCFDFHSGLDFGGFHGRSTGSHLSALGIYVKSISLKHHFKPDPPQRHAAPPRLCSASVDPCACVPKHGLRLAARHSPTTLPLCYSVMTL</sequence>
<dbReference type="PANTHER" id="PTHR47293:SF15">
    <property type="entry name" value="JACALIN-RELATED LECTIN 19"/>
    <property type="match status" value="1"/>
</dbReference>
<dbReference type="Pfam" id="PF01419">
    <property type="entry name" value="Jacalin"/>
    <property type="match status" value="2"/>
</dbReference>
<dbReference type="InterPro" id="IPR036404">
    <property type="entry name" value="Jacalin-like_lectin_dom_sf"/>
</dbReference>
<dbReference type="CDD" id="cd09612">
    <property type="entry name" value="Jacalin"/>
    <property type="match status" value="2"/>
</dbReference>
<dbReference type="AlphaFoldDB" id="A0A9E7GPD7"/>
<feature type="domain" description="Jacalin-type lectin" evidence="2">
    <location>
        <begin position="227"/>
        <end position="394"/>
    </location>
</feature>
<dbReference type="EMBL" id="CP097509">
    <property type="protein sequence ID" value="URE19106.1"/>
    <property type="molecule type" value="Genomic_DNA"/>
</dbReference>
<name>A0A9E7GPD7_9LILI</name>
<proteinExistence type="predicted"/>
<dbReference type="PROSITE" id="PS51752">
    <property type="entry name" value="JACALIN_LECTIN"/>
    <property type="match status" value="2"/>
</dbReference>
<accession>A0A9E7GPD7</accession>
<dbReference type="SMART" id="SM00915">
    <property type="entry name" value="Jacalin"/>
    <property type="match status" value="2"/>
</dbReference>
<evidence type="ECO:0000256" key="1">
    <source>
        <dbReference type="ARBA" id="ARBA00022734"/>
    </source>
</evidence>
<feature type="domain" description="Jacalin-type lectin" evidence="2">
    <location>
        <begin position="30"/>
        <end position="174"/>
    </location>
</feature>
<dbReference type="OrthoDB" id="737179at2759"/>
<reference evidence="3" key="1">
    <citation type="submission" date="2022-05" db="EMBL/GenBank/DDBJ databases">
        <title>The Musa troglodytarum L. genome provides insights into the mechanism of non-climacteric behaviour and enrichment of carotenoids.</title>
        <authorList>
            <person name="Wang J."/>
        </authorList>
    </citation>
    <scope>NUCLEOTIDE SEQUENCE</scope>
    <source>
        <tissue evidence="3">Leaf</tissue>
    </source>
</reference>
<keyword evidence="1" id="KW-0430">Lectin</keyword>
<evidence type="ECO:0000313" key="4">
    <source>
        <dbReference type="Proteomes" id="UP001055439"/>
    </source>
</evidence>
<evidence type="ECO:0000259" key="2">
    <source>
        <dbReference type="PROSITE" id="PS51752"/>
    </source>
</evidence>
<dbReference type="InterPro" id="IPR001229">
    <property type="entry name" value="Jacalin-like_lectin_dom"/>
</dbReference>
<organism evidence="3 4">
    <name type="scientific">Musa troglodytarum</name>
    <name type="common">fe'i banana</name>
    <dbReference type="NCBI Taxonomy" id="320322"/>
    <lineage>
        <taxon>Eukaryota</taxon>
        <taxon>Viridiplantae</taxon>
        <taxon>Streptophyta</taxon>
        <taxon>Embryophyta</taxon>
        <taxon>Tracheophyta</taxon>
        <taxon>Spermatophyta</taxon>
        <taxon>Magnoliopsida</taxon>
        <taxon>Liliopsida</taxon>
        <taxon>Zingiberales</taxon>
        <taxon>Musaceae</taxon>
        <taxon>Musa</taxon>
    </lineage>
</organism>